<reference evidence="1" key="1">
    <citation type="submission" date="2022-10" db="EMBL/GenBank/DDBJ databases">
        <title>Culturing micro-colonial fungi from biological soil crusts in the Mojave desert and describing Neophaeococcomyces mojavensis, and introducing the new genera and species Taxawa tesnikishii.</title>
        <authorList>
            <person name="Kurbessoian T."/>
            <person name="Stajich J.E."/>
        </authorList>
    </citation>
    <scope>NUCLEOTIDE SEQUENCE</scope>
    <source>
        <strain evidence="1">JES_115</strain>
    </source>
</reference>
<keyword evidence="2" id="KW-1185">Reference proteome</keyword>
<evidence type="ECO:0000313" key="1">
    <source>
        <dbReference type="EMBL" id="KAJ9640989.1"/>
    </source>
</evidence>
<organism evidence="1 2">
    <name type="scientific">Coniosporium tulheliwenetii</name>
    <dbReference type="NCBI Taxonomy" id="3383036"/>
    <lineage>
        <taxon>Eukaryota</taxon>
        <taxon>Fungi</taxon>
        <taxon>Dikarya</taxon>
        <taxon>Ascomycota</taxon>
        <taxon>Pezizomycotina</taxon>
        <taxon>Dothideomycetes</taxon>
        <taxon>Dothideomycetes incertae sedis</taxon>
        <taxon>Coniosporium</taxon>
    </lineage>
</organism>
<protein>
    <submittedName>
        <fullName evidence="1">Oxysterol-binding protein 3</fullName>
    </submittedName>
</protein>
<dbReference type="Proteomes" id="UP001172680">
    <property type="component" value="Unassembled WGS sequence"/>
</dbReference>
<dbReference type="EMBL" id="JAPDRP010000016">
    <property type="protein sequence ID" value="KAJ9640989.1"/>
    <property type="molecule type" value="Genomic_DNA"/>
</dbReference>
<comment type="caution">
    <text evidence="1">The sequence shown here is derived from an EMBL/GenBank/DDBJ whole genome shotgun (WGS) entry which is preliminary data.</text>
</comment>
<gene>
    <name evidence="1" type="primary">OSH3</name>
    <name evidence="1" type="ORF">H2199_005657</name>
</gene>
<name>A0ACC2Z0P7_9PEZI</name>
<accession>A0ACC2Z0P7</accession>
<sequence length="997" mass="109875">MAEIEQLEVHSRSYLIRWVNVPSGHTISWTIQPHKKSLNFGVFKHPGGHGGLAPNLPPSSATLDPPPTPGLESAMRPRAMSNAESRNEKSRVIEKLQGLGMKCVAWAGKIEADKAATGKYDVPEGEGGMYGLVFDNTFSKQVSKTATFVVMTYPTSAPPRSGQQLRVLQAPPNASTVSLGAQRSSGLPVISDSTESLPQDTRHLSATESRPKSAAGTDTDTRTTPPSTCYTGVLWKKRRKKNQTPARRFFSLDFTSSTLSYYHNRHSSALRGAIPLALAAVSANEKTREISIDSGAEVWHLRASNKKDFDGWRAALERAARAAGSLDFIQDEPSTEVRPAGQPVNPAEEREWGKVEALVGRVAGTRDAVRRLAKDTDPKYLPAMASMGAQMSNGSSAAPSPTEIGQQEYFKDEAQHPEKLPFWKRKASTSRESPSGLFRRSLSAQHAVPPPSNVPPVPALPPGTISLPKRQHRHSHALPEENVHERCMAILRDLDMVVEEFSALIAESKARRLPPATPATRNSIDSGSSDEFFDAPDGETMRSQILTMRRDSDETEEKPDEISDDGSDSSSGDEGLGSFDRQGREGQPSLFPPKPKSLTPLPLDPVPRRKTVPPSRASPPSLIGFLKKNVGKDLSTVAMPVSANEPTSLLQRVAEQLEYSELLDAAVSAPADTGERLLYITAFAVSSFSNSRVKERAIRKPFNPMLGETFELVREDKGFRFIAEKVSHRPVRMACQAESEHWTFLQSPMPVQKFWGKSAELNTDGRARVFLHATSEHYSWVVAKSFLRNIIAGEKYVEPVETMTIVNETTGAKALVTFKAGGMFAGRSEEVTVQAFGEDGERLSLGLVGKWTDHLNLTKSGADTGKTIWSVDGLVDDPAQHFGFTTFAASLNEITPVEENRLPPTDSRLRPDQRAAENGDLDRAEALKARLEERQRARRRVMEEHGEAWQPRWFVKASPEGEAEEVWRLVSGKEGYWEERSRGSGRGLWTCFRVRRR</sequence>
<evidence type="ECO:0000313" key="2">
    <source>
        <dbReference type="Proteomes" id="UP001172680"/>
    </source>
</evidence>
<proteinExistence type="predicted"/>